<dbReference type="EMBL" id="KV784353">
    <property type="protein sequence ID" value="OEU23005.1"/>
    <property type="molecule type" value="Genomic_DNA"/>
</dbReference>
<dbReference type="Proteomes" id="UP000095751">
    <property type="component" value="Unassembled WGS sequence"/>
</dbReference>
<dbReference type="AlphaFoldDB" id="A0A1E7FXY4"/>
<evidence type="ECO:0000313" key="2">
    <source>
        <dbReference type="EMBL" id="OEU23005.1"/>
    </source>
</evidence>
<feature type="non-terminal residue" evidence="2">
    <location>
        <position position="166"/>
    </location>
</feature>
<keyword evidence="3" id="KW-1185">Reference proteome</keyword>
<sequence>YKGLIELSNALNSRYSDRIQVQQIAQQTLFSLFPSWLPSQFAILFATPFPKFSSRMNAWATGVGGTWLMGECEVNDIEIDGIIHENQGLLVKRCRFLEESGCASICVNSCKIPTQNFFLEDMGLPLTMTPDYNTYECQFSFGQLPNEQDEFDAKNTPCLSRCPTAG</sequence>
<dbReference type="Pfam" id="PF13225">
    <property type="entry name" value="D27-like_C"/>
    <property type="match status" value="1"/>
</dbReference>
<evidence type="ECO:0000313" key="3">
    <source>
        <dbReference type="Proteomes" id="UP000095751"/>
    </source>
</evidence>
<gene>
    <name evidence="2" type="ORF">FRACYDRAFT_163430</name>
</gene>
<dbReference type="KEGG" id="fcy:FRACYDRAFT_163430"/>
<dbReference type="PANTHER" id="PTHR33591:SF2">
    <property type="entry name" value="BETA-CAROTENE ISOMERASE D27"/>
    <property type="match status" value="1"/>
</dbReference>
<dbReference type="GO" id="GO:0005506">
    <property type="term" value="F:iron ion binding"/>
    <property type="evidence" value="ECO:0007669"/>
    <property type="project" value="InterPro"/>
</dbReference>
<name>A0A1E7FXY4_9STRA</name>
<dbReference type="InterPro" id="IPR038938">
    <property type="entry name" value="D27-like"/>
</dbReference>
<evidence type="ECO:0000259" key="1">
    <source>
        <dbReference type="Pfam" id="PF13225"/>
    </source>
</evidence>
<accession>A0A1E7FXY4</accession>
<protein>
    <recommendedName>
        <fullName evidence="1">Beta-carotene isomerase D27-like C-terminal domain-containing protein</fullName>
    </recommendedName>
</protein>
<dbReference type="OrthoDB" id="416096at2759"/>
<organism evidence="2 3">
    <name type="scientific">Fragilariopsis cylindrus CCMP1102</name>
    <dbReference type="NCBI Taxonomy" id="635003"/>
    <lineage>
        <taxon>Eukaryota</taxon>
        <taxon>Sar</taxon>
        <taxon>Stramenopiles</taxon>
        <taxon>Ochrophyta</taxon>
        <taxon>Bacillariophyta</taxon>
        <taxon>Bacillariophyceae</taxon>
        <taxon>Bacillariophycidae</taxon>
        <taxon>Bacillariales</taxon>
        <taxon>Bacillariaceae</taxon>
        <taxon>Fragilariopsis</taxon>
    </lineage>
</organism>
<reference evidence="2 3" key="1">
    <citation type="submission" date="2016-09" db="EMBL/GenBank/DDBJ databases">
        <title>Extensive genetic diversity and differential bi-allelic expression allows diatom success in the polar Southern Ocean.</title>
        <authorList>
            <consortium name="DOE Joint Genome Institute"/>
            <person name="Mock T."/>
            <person name="Otillar R.P."/>
            <person name="Strauss J."/>
            <person name="Dupont C."/>
            <person name="Frickenhaus S."/>
            <person name="Maumus F."/>
            <person name="Mcmullan M."/>
            <person name="Sanges R."/>
            <person name="Schmutz J."/>
            <person name="Toseland A."/>
            <person name="Valas R."/>
            <person name="Veluchamy A."/>
            <person name="Ward B.J."/>
            <person name="Allen A."/>
            <person name="Barry K."/>
            <person name="Falciatore A."/>
            <person name="Ferrante M."/>
            <person name="Fortunato A.E."/>
            <person name="Gloeckner G."/>
            <person name="Gruber A."/>
            <person name="Hipkin R."/>
            <person name="Janech M."/>
            <person name="Kroth P."/>
            <person name="Leese F."/>
            <person name="Lindquist E."/>
            <person name="Lyon B.R."/>
            <person name="Martin J."/>
            <person name="Mayer C."/>
            <person name="Parker M."/>
            <person name="Quesneville H."/>
            <person name="Raymond J."/>
            <person name="Uhlig C."/>
            <person name="Valentin K.U."/>
            <person name="Worden A.Z."/>
            <person name="Armbrust E.V."/>
            <person name="Bowler C."/>
            <person name="Green B."/>
            <person name="Moulton V."/>
            <person name="Van Oosterhout C."/>
            <person name="Grigoriev I."/>
        </authorList>
    </citation>
    <scope>NUCLEOTIDE SEQUENCE [LARGE SCALE GENOMIC DNA]</scope>
    <source>
        <strain evidence="2 3">CCMP1102</strain>
    </source>
</reference>
<dbReference type="InterPro" id="IPR025114">
    <property type="entry name" value="D27-like_C"/>
</dbReference>
<dbReference type="PANTHER" id="PTHR33591">
    <property type="entry name" value="BETA-CAROTENE ISOMERASE D27"/>
    <property type="match status" value="1"/>
</dbReference>
<proteinExistence type="predicted"/>
<feature type="domain" description="Beta-carotene isomerase D27-like C-terminal" evidence="1">
    <location>
        <begin position="67"/>
        <end position="149"/>
    </location>
</feature>
<feature type="non-terminal residue" evidence="2">
    <location>
        <position position="1"/>
    </location>
</feature>
<dbReference type="InParanoid" id="A0A1E7FXY4"/>